<organism evidence="2 3">
    <name type="scientific">Glossina palpalis gambiensis</name>
    <dbReference type="NCBI Taxonomy" id="67801"/>
    <lineage>
        <taxon>Eukaryota</taxon>
        <taxon>Metazoa</taxon>
        <taxon>Ecdysozoa</taxon>
        <taxon>Arthropoda</taxon>
        <taxon>Hexapoda</taxon>
        <taxon>Insecta</taxon>
        <taxon>Pterygota</taxon>
        <taxon>Neoptera</taxon>
        <taxon>Endopterygota</taxon>
        <taxon>Diptera</taxon>
        <taxon>Brachycera</taxon>
        <taxon>Muscomorpha</taxon>
        <taxon>Hippoboscoidea</taxon>
        <taxon>Glossinidae</taxon>
        <taxon>Glossina</taxon>
    </lineage>
</organism>
<evidence type="ECO:0000313" key="3">
    <source>
        <dbReference type="Proteomes" id="UP000092460"/>
    </source>
</evidence>
<dbReference type="VEuPathDB" id="VectorBase:GPPI009168"/>
<name>A0A1B0AUI1_9MUSC</name>
<keyword evidence="3" id="KW-1185">Reference proteome</keyword>
<feature type="transmembrane region" description="Helical" evidence="1">
    <location>
        <begin position="22"/>
        <end position="39"/>
    </location>
</feature>
<proteinExistence type="predicted"/>
<keyword evidence="1" id="KW-1133">Transmembrane helix</keyword>
<reference evidence="2" key="2">
    <citation type="submission" date="2020-05" db="UniProtKB">
        <authorList>
            <consortium name="EnsemblMetazoa"/>
        </authorList>
    </citation>
    <scope>IDENTIFICATION</scope>
    <source>
        <strain evidence="2">IAEA</strain>
    </source>
</reference>
<evidence type="ECO:0000256" key="1">
    <source>
        <dbReference type="SAM" id="Phobius"/>
    </source>
</evidence>
<dbReference type="AlphaFoldDB" id="A0A1B0AUI1"/>
<dbReference type="Proteomes" id="UP000092460">
    <property type="component" value="Unassembled WGS sequence"/>
</dbReference>
<dbReference type="EnsemblMetazoa" id="GPPI009168-RA">
    <property type="protein sequence ID" value="GPPI009168-PA"/>
    <property type="gene ID" value="GPPI009168"/>
</dbReference>
<sequence length="117" mass="13873">MRFCELQIQWIHFIIVRLKVKIAKLLWILLNVVVLLMAISREKTFMPKYDVDMKTLMHSNTFKSQLKQRIATRPSLLSKSFLLMQRSLGDSAVSLRYHLLNFMPAIYAMIHRPFSYV</sequence>
<evidence type="ECO:0000313" key="2">
    <source>
        <dbReference type="EnsemblMetazoa" id="GPPI009168-PA"/>
    </source>
</evidence>
<keyword evidence="1" id="KW-0472">Membrane</keyword>
<dbReference type="EMBL" id="JXJN01003648">
    <property type="status" value="NOT_ANNOTATED_CDS"/>
    <property type="molecule type" value="Genomic_DNA"/>
</dbReference>
<protein>
    <submittedName>
        <fullName evidence="2">Uncharacterized protein</fullName>
    </submittedName>
</protein>
<keyword evidence="1" id="KW-0812">Transmembrane</keyword>
<reference evidence="3" key="1">
    <citation type="submission" date="2015-01" db="EMBL/GenBank/DDBJ databases">
        <authorList>
            <person name="Aksoy S."/>
            <person name="Warren W."/>
            <person name="Wilson R.K."/>
        </authorList>
    </citation>
    <scope>NUCLEOTIDE SEQUENCE [LARGE SCALE GENOMIC DNA]</scope>
    <source>
        <strain evidence="3">IAEA</strain>
    </source>
</reference>
<accession>A0A1B0AUI1</accession>